<evidence type="ECO:0000256" key="4">
    <source>
        <dbReference type="ARBA" id="ARBA00023136"/>
    </source>
</evidence>
<accession>A0A1G2GXH9</accession>
<proteinExistence type="predicted"/>
<keyword evidence="3 5" id="KW-1133">Transmembrane helix</keyword>
<dbReference type="Pfam" id="PF07681">
    <property type="entry name" value="DoxX"/>
    <property type="match status" value="1"/>
</dbReference>
<comment type="subcellular location">
    <subcellularLocation>
        <location evidence="1">Membrane</location>
        <topology evidence="1">Multi-pass membrane protein</topology>
    </subcellularLocation>
</comment>
<gene>
    <name evidence="6" type="ORF">A3H64_00250</name>
</gene>
<sequence length="126" mass="14542">MNTKHVEWVLRIAVAGEFLGHGVFALQGKKDWIGWFMQFGVSNPETATQLLMFIGVIDIALAILILIKPIRLALLWMVFWGFWTALLRPLVGMPVWDFMERWANWGAPLALLLLIGRPRSLREWLK</sequence>
<reference evidence="6 7" key="1">
    <citation type="journal article" date="2016" name="Nat. Commun.">
        <title>Thousands of microbial genomes shed light on interconnected biogeochemical processes in an aquifer system.</title>
        <authorList>
            <person name="Anantharaman K."/>
            <person name="Brown C.T."/>
            <person name="Hug L.A."/>
            <person name="Sharon I."/>
            <person name="Castelle C.J."/>
            <person name="Probst A.J."/>
            <person name="Thomas B.C."/>
            <person name="Singh A."/>
            <person name="Wilkins M.J."/>
            <person name="Karaoz U."/>
            <person name="Brodie E.L."/>
            <person name="Williams K.H."/>
            <person name="Hubbard S.S."/>
            <person name="Banfield J.F."/>
        </authorList>
    </citation>
    <scope>NUCLEOTIDE SEQUENCE [LARGE SCALE GENOMIC DNA]</scope>
</reference>
<dbReference type="AlphaFoldDB" id="A0A1G2GXH9"/>
<dbReference type="InterPro" id="IPR032808">
    <property type="entry name" value="DoxX"/>
</dbReference>
<protein>
    <recommendedName>
        <fullName evidence="8">DoxX family protein</fullName>
    </recommendedName>
</protein>
<evidence type="ECO:0000313" key="6">
    <source>
        <dbReference type="EMBL" id="OGZ54849.1"/>
    </source>
</evidence>
<evidence type="ECO:0000256" key="2">
    <source>
        <dbReference type="ARBA" id="ARBA00022692"/>
    </source>
</evidence>
<keyword evidence="2 5" id="KW-0812">Transmembrane</keyword>
<evidence type="ECO:0000256" key="1">
    <source>
        <dbReference type="ARBA" id="ARBA00004141"/>
    </source>
</evidence>
<keyword evidence="4 5" id="KW-0472">Membrane</keyword>
<feature type="transmembrane region" description="Helical" evidence="5">
    <location>
        <begin position="74"/>
        <end position="96"/>
    </location>
</feature>
<evidence type="ECO:0008006" key="8">
    <source>
        <dbReference type="Google" id="ProtNLM"/>
    </source>
</evidence>
<evidence type="ECO:0000256" key="3">
    <source>
        <dbReference type="ARBA" id="ARBA00022989"/>
    </source>
</evidence>
<name>A0A1G2GXH9_9BACT</name>
<dbReference type="Proteomes" id="UP000178186">
    <property type="component" value="Unassembled WGS sequence"/>
</dbReference>
<evidence type="ECO:0000313" key="7">
    <source>
        <dbReference type="Proteomes" id="UP000178186"/>
    </source>
</evidence>
<feature type="transmembrane region" description="Helical" evidence="5">
    <location>
        <begin position="47"/>
        <end position="67"/>
    </location>
</feature>
<organism evidence="6 7">
    <name type="scientific">Candidatus Ryanbacteria bacterium RIFCSPLOWO2_02_FULL_45_11c</name>
    <dbReference type="NCBI Taxonomy" id="1802128"/>
    <lineage>
        <taxon>Bacteria</taxon>
        <taxon>Candidatus Ryaniibacteriota</taxon>
    </lineage>
</organism>
<dbReference type="EMBL" id="MHNY01000037">
    <property type="protein sequence ID" value="OGZ54849.1"/>
    <property type="molecule type" value="Genomic_DNA"/>
</dbReference>
<comment type="caution">
    <text evidence="6">The sequence shown here is derived from an EMBL/GenBank/DDBJ whole genome shotgun (WGS) entry which is preliminary data.</text>
</comment>
<evidence type="ECO:0000256" key="5">
    <source>
        <dbReference type="SAM" id="Phobius"/>
    </source>
</evidence>